<dbReference type="Pfam" id="PF01345">
    <property type="entry name" value="DUF11"/>
    <property type="match status" value="1"/>
</dbReference>
<dbReference type="EMBL" id="JABWMH010000002">
    <property type="protein sequence ID" value="NVD27492.1"/>
    <property type="molecule type" value="Genomic_DNA"/>
</dbReference>
<dbReference type="NCBIfam" id="TIGR01451">
    <property type="entry name" value="B_ant_repeat"/>
    <property type="match status" value="1"/>
</dbReference>
<dbReference type="Proteomes" id="UP000652427">
    <property type="component" value="Unassembled WGS sequence"/>
</dbReference>
<comment type="caution">
    <text evidence="2">The sequence shown here is derived from an EMBL/GenBank/DDBJ whole genome shotgun (WGS) entry which is preliminary data.</text>
</comment>
<proteinExistence type="predicted"/>
<evidence type="ECO:0000259" key="1">
    <source>
        <dbReference type="Pfam" id="PF01345"/>
    </source>
</evidence>
<keyword evidence="3" id="KW-1185">Reference proteome</keyword>
<accession>A0ABX2N1D9</accession>
<name>A0ABX2N1D9_9SPHN</name>
<organism evidence="2 3">
    <name type="scientific">Parasphingorhabdus flavimaris</name>
    <dbReference type="NCBI Taxonomy" id="266812"/>
    <lineage>
        <taxon>Bacteria</taxon>
        <taxon>Pseudomonadati</taxon>
        <taxon>Pseudomonadota</taxon>
        <taxon>Alphaproteobacteria</taxon>
        <taxon>Sphingomonadales</taxon>
        <taxon>Sphingomonadaceae</taxon>
        <taxon>Parasphingorhabdus</taxon>
    </lineage>
</organism>
<evidence type="ECO:0000313" key="2">
    <source>
        <dbReference type="EMBL" id="NVD27492.1"/>
    </source>
</evidence>
<sequence length="1678" mass="182737">MALAQPEFAEEQPQTHNLPLITNIAQAEWDIGGQRLRKPSNRIDIQVVPPPDIPPEITIFHLSDPPGAEKLPILGTTCRGSGGNVMVELGGVFSGTPNPAPVMPTDSIRAGEPLIMSILAPGRNRNPLAIDNFDIVLTMPSGDREQINIVETAPDSGRFVGMINTAAVPPAPVQGDCILSVRRGDTVDITIYEVGGAPLGTANVGILVDPFGETFDSGDGAPVSGTRVTLIDDATGLPAEVFGDDGVSSYPSTVISGGTVTDSGGNVYDFTDGFYRFPFARQGRYRLLIEPPQPYSAPSAATPAQLADFRRTDGLPFTIVDGSYGGIIVLENPAPVRVDVPLDRPGTPLVLTKAASVALAAPGDAIQYRITVQNTDPLRNTGQITVSDQLPGAMRLKTGTVRYNGNLVTPNIEPNGQDFSVEVPPLLAGGSGLLTYIAEVRQDAQPGDALNLASARDDRGASSATIDALVTIERDGISERFTIIGRITDGGCNVDPREAAGIAGVRVMLQDGTYTVTDRDGRYHFEGRRPGLHVVQIDPSTFPADLAPVDCGQNTRTAGSNISRFVEGRGGALKRADFRAHKVAPRELREQNIYQKPDVLSDPEAAGAGRDWVSNQEPGIAWLFPEEDHNPRVKALRVAIKHHAGQSVELTINGKAVNPLAFDGTKKSANGKIRVSTWRGIEIDDRTNVFVARVVDRSGKLVQELERKVHYAGSPLHAELLKDRSILIADGVTRPVIAVRLTDRAGKPARNGMVGDFSVPAPYAPAIEIDAQQANQLAGLERGAPVWRVEGEDGIAYIELAPTTASGSLSISFPFRDGEVERSQRVETWLDPGDRPWTVVGFAAGTLGFNTLDERLEDLVEDDDNLNVDGRIALYAKGRVTGKWLMTLAYDSDKEEDETRFQGVIDPRRYYTVYADRSEQRYDAASVRRLYLKLERPQFYALFGDYETGINEPELARYQRAFNGIKAEYKNDQVHLNAFGADSPNRFRREEIQGNGLSGPYALATRDILANSERITLETRDRFRSDRIVEQRELTRHIDYDIDYLAGTLRFREPILSRSSGLDPQFIIAEYEVLGIGDRNINVGGRATYQTSDEKLKIGATAVHDENESVKTDLLGVDVRYRPDLKTEIRAELAVTDNEAKTAAANGNGRAATAWLVEAEHHGSKFDILAYVRRQATGYGLGQLNAAETGTRKFGIDARLRVRENLSLAVTSYQENFLTSGARRRAGTAELEYRAKDTSFRAGIVYANDRLSDGTVNESRLVRLGATQRLFDGKLELDAQTEFALGGQDESIDFPARHSFSARYAVTKDIKVIGTYEIADGENVDARTARIGVDVSPWDGARIVSSMNQQEITEFGPRTFAAYGLTQSIPLDDKWTIDFSLDGNETLGGFDRGDVINEQQPVASGGFLGNDTTLTEDFLALTAGFTYRTDDWSWNGRAEYRDGDVTERYGFTTAALKQIGEGSAVGALASVFVAKDNTGISTRVLEAEASWAHRPADSQWSWLEKLEFREDRVRNAVAGASAPIGGAPLLVDGNVTSRRIINSLSVNYTPIDADDGIFTEAGEYGFFWGSRYVFDRFGPDDVEGWSNVVGADIKFDLSDTIDVGGQATARIGNDFDSIAYSGGPSVGITPFKNGYISVGYNVVGFADRDFEESRYTRDGPFITFRLKFDQETLGSLGL</sequence>
<gene>
    <name evidence="2" type="ORF">HUO14_06195</name>
</gene>
<evidence type="ECO:0000313" key="3">
    <source>
        <dbReference type="Proteomes" id="UP000652427"/>
    </source>
</evidence>
<protein>
    <submittedName>
        <fullName evidence="2">DUF11 domain-containing protein</fullName>
    </submittedName>
</protein>
<dbReference type="RefSeq" id="WP_176279012.1">
    <property type="nucleotide sequence ID" value="NZ_JABWMH010000002.1"/>
</dbReference>
<dbReference type="InterPro" id="IPR047589">
    <property type="entry name" value="DUF11_rpt"/>
</dbReference>
<feature type="domain" description="DUF11" evidence="1">
    <location>
        <begin position="349"/>
        <end position="457"/>
    </location>
</feature>
<dbReference type="InterPro" id="IPR001434">
    <property type="entry name" value="OmcB-like_DUF11"/>
</dbReference>
<reference evidence="2 3" key="1">
    <citation type="submission" date="2020-06" db="EMBL/GenBank/DDBJ databases">
        <authorList>
            <person name="Kim S.-J."/>
            <person name="Park S.-J."/>
        </authorList>
    </citation>
    <scope>NUCLEOTIDE SEQUENCE [LARGE SCALE GENOMIC DNA]</scope>
    <source>
        <strain evidence="2 3">SW-151</strain>
    </source>
</reference>